<dbReference type="SUPFAM" id="SSF51735">
    <property type="entry name" value="NAD(P)-binding Rossmann-fold domains"/>
    <property type="match status" value="1"/>
</dbReference>
<dbReference type="GeneID" id="56058475"/>
<dbReference type="PRINTS" id="PR01713">
    <property type="entry name" value="NUCEPIMERASE"/>
</dbReference>
<dbReference type="PANTHER" id="PTHR43725:SF53">
    <property type="entry name" value="UDP-ARABINOSE 4-EPIMERASE 1"/>
    <property type="match status" value="1"/>
</dbReference>
<gene>
    <name evidence="3" type="ORF">C5F47_00650</name>
</gene>
<dbReference type="PANTHER" id="PTHR43725">
    <property type="entry name" value="UDP-GLUCOSE 4-EPIMERASE"/>
    <property type="match status" value="1"/>
</dbReference>
<evidence type="ECO:0000313" key="3">
    <source>
        <dbReference type="EMBL" id="QLH02194.1"/>
    </source>
</evidence>
<comment type="similarity">
    <text evidence="1">Belongs to the NAD(P)-dependent epimerase/dehydratase family.</text>
</comment>
<organism evidence="3 4">
    <name type="scientific">Nitrosopumilus cobalaminigenes</name>
    <dbReference type="NCBI Taxonomy" id="1470066"/>
    <lineage>
        <taxon>Archaea</taxon>
        <taxon>Nitrososphaerota</taxon>
        <taxon>Nitrososphaeria</taxon>
        <taxon>Nitrosopumilales</taxon>
        <taxon>Nitrosopumilaceae</taxon>
        <taxon>Nitrosopumilus</taxon>
    </lineage>
</organism>
<dbReference type="OrthoDB" id="4907at2157"/>
<dbReference type="AlphaFoldDB" id="A0A7D5LYD1"/>
<dbReference type="EMBL" id="CP026993">
    <property type="protein sequence ID" value="QLH02194.1"/>
    <property type="molecule type" value="Genomic_DNA"/>
</dbReference>
<evidence type="ECO:0000259" key="2">
    <source>
        <dbReference type="Pfam" id="PF01370"/>
    </source>
</evidence>
<reference evidence="3 4" key="1">
    <citation type="submission" date="2018-02" db="EMBL/GenBank/DDBJ databases">
        <title>Complete genome of Nitrosopumilus cobalaminigenes HCA1.</title>
        <authorList>
            <person name="Qin W."/>
            <person name="Zheng Y."/>
            <person name="Stahl D.A."/>
        </authorList>
    </citation>
    <scope>NUCLEOTIDE SEQUENCE [LARGE SCALE GENOMIC DNA]</scope>
    <source>
        <strain evidence="3 4">HCA1</strain>
    </source>
</reference>
<dbReference type="Gene3D" id="3.40.50.720">
    <property type="entry name" value="NAD(P)-binding Rossmann-like Domain"/>
    <property type="match status" value="1"/>
</dbReference>
<keyword evidence="4" id="KW-1185">Reference proteome</keyword>
<dbReference type="Proteomes" id="UP000509771">
    <property type="component" value="Chromosome"/>
</dbReference>
<dbReference type="Pfam" id="PF01370">
    <property type="entry name" value="Epimerase"/>
    <property type="match status" value="1"/>
</dbReference>
<sequence>MEYVVTGGAGFIGNNIVRQLIKNNHSVKVIDNLHSGRKSNLEDILDKIEFHEIDIRNFDKLREICKNVDGIFHEAALTVVQESFTKRDEYFDVNLVGTENILKIAKEFEIKVVFASSSSVYGDTETIPIKEDSPRKPINPYGDTKYQSELLAEKYAELDVKVIGLRYFNIYGKGQTISYAGVITKFLHNIKNNESLKIFGDGEQIRDFVHVEDVAYANILAMDSDVNFGFYNIGTNVPTSINHLAEILITISNQDLKIIHIDALEGDVKNSLADLTNTNKKLNWKAKIGLEEGLKIFFN</sequence>
<feature type="domain" description="NAD-dependent epimerase/dehydratase" evidence="2">
    <location>
        <begin position="4"/>
        <end position="234"/>
    </location>
</feature>
<dbReference type="RefSeq" id="WP_179361023.1">
    <property type="nucleotide sequence ID" value="NZ_CP026993.1"/>
</dbReference>
<evidence type="ECO:0000313" key="4">
    <source>
        <dbReference type="Proteomes" id="UP000509771"/>
    </source>
</evidence>
<dbReference type="InterPro" id="IPR036291">
    <property type="entry name" value="NAD(P)-bd_dom_sf"/>
</dbReference>
<protein>
    <submittedName>
        <fullName evidence="3">NAD-dependent epimerase</fullName>
    </submittedName>
</protein>
<evidence type="ECO:0000256" key="1">
    <source>
        <dbReference type="ARBA" id="ARBA00007637"/>
    </source>
</evidence>
<dbReference type="KEGG" id="ncl:C5F47_00650"/>
<proteinExistence type="inferred from homology"/>
<dbReference type="InterPro" id="IPR001509">
    <property type="entry name" value="Epimerase_deHydtase"/>
</dbReference>
<dbReference type="Gene3D" id="3.90.25.10">
    <property type="entry name" value="UDP-galactose 4-epimerase, domain 1"/>
    <property type="match status" value="1"/>
</dbReference>
<name>A0A7D5LYD1_9ARCH</name>
<accession>A0A7D5LYD1</accession>